<gene>
    <name evidence="6" type="ORF">TRFO_09728</name>
</gene>
<dbReference type="SUPFAM" id="SSF56112">
    <property type="entry name" value="Protein kinase-like (PK-like)"/>
    <property type="match status" value="1"/>
</dbReference>
<dbReference type="InterPro" id="IPR008271">
    <property type="entry name" value="Ser/Thr_kinase_AS"/>
</dbReference>
<dbReference type="RefSeq" id="XP_068349975.1">
    <property type="nucleotide sequence ID" value="XM_068495027.1"/>
</dbReference>
<protein>
    <recommendedName>
        <fullName evidence="5">Protein kinase domain-containing protein</fullName>
    </recommendedName>
</protein>
<dbReference type="PANTHER" id="PTHR44329:SF214">
    <property type="entry name" value="PROTEIN KINASE DOMAIN-CONTAINING PROTEIN"/>
    <property type="match status" value="1"/>
</dbReference>
<sequence>MSNGSAEMISESGEPTNEHVSSHPTNTESKSDQIVNSESIPLFGDPKNQASIAESSLNQNSEEVSAFPKSNFRTISFDESQINKVLKFQNIQDLPKNRRERPSYIGKPPPNLLPLEKLDLSDKNITKNLIINNQVISIPIHVSTDRRTRSFTMIDPESRFRTYSEIVLVQNHPEYLRNISDFHFLKEIGSGGFGTVWLTQDLRTGKKCAVKELKRTELKGSALKNFMREIHTMIISQTRFICPIAGYTIEPPYSIITQYHAGGTLHENIVRKKLDGTQLTIIFMCIAHAMSYVHRCGVLHRDLKNTNVLIDEDGLPQIIDFGVARLMNSENKYTKQSGTISHMAPEVILGKEYDTKADVFSYSTMLYEASEMRKPYSSANRDYAIIAKKITSGFRPKFIGSSTPKPLKNLIVSCWQDDPTKRPSFETIFQIFAEGKTLFKGANANQVVKFAKEILIDDAVRLTSPPPPKTEPIVDTDAVITRLTRKLTMKGPLKKTKLEIQAQTIDNVDEHVVEKIAEKPVIRKDSMEQINAEIENIPMPQYYEDDKHIKMNPDDPRFNSFIEYQVENIEVFQFPQFYQIISPYIIYSCDVTKIIITNIVKLINKNEEFLDKIYESRFVSAVNVEKNIEDEMLEILANFFIKRPNFLNGTFNRLIAYFINHKPNDILALYSIYVHNLEAIEDPFPILDFLRSYARIFLNINAGVKFIDLFYYLIKEYLEFQQSRVHIFRPIFTAFARSDLDCVVATALKAIFDLYDDSFQINLKVLLQYVSNPNLSKYSLAVIERINDYPKSKSFVISVGSQCDSTKIASNILLKFASLSHEHASLLSTSTHWMKSKGEHNARIFLYLFSIPELRKNLSESPYFPQFLVNTAKLGNSTIVEFIGAILRRIEVTPELLDKLEELKFFIIMIHATKEFPTTTKCVIELIETVSKVKYLSSYSQFIPLLMQQLSLHNELTFTAISGFVLLSYHKELIPSLSIKPIVDYFTQLSQVESQKEHAKSFLSNVLQELD</sequence>
<dbReference type="AlphaFoldDB" id="A0A1J4JCC8"/>
<dbReference type="Proteomes" id="UP000179807">
    <property type="component" value="Unassembled WGS sequence"/>
</dbReference>
<reference evidence="6" key="1">
    <citation type="submission" date="2016-10" db="EMBL/GenBank/DDBJ databases">
        <authorList>
            <person name="Benchimol M."/>
            <person name="Almeida L.G."/>
            <person name="Vasconcelos A.T."/>
            <person name="Perreira-Neves A."/>
            <person name="Rosa I.A."/>
            <person name="Tasca T."/>
            <person name="Bogo M.R."/>
            <person name="de Souza W."/>
        </authorList>
    </citation>
    <scope>NUCLEOTIDE SEQUENCE [LARGE SCALE GENOMIC DNA]</scope>
    <source>
        <strain evidence="6">K</strain>
    </source>
</reference>
<dbReference type="EMBL" id="MLAK01001149">
    <property type="protein sequence ID" value="OHS96838.1"/>
    <property type="molecule type" value="Genomic_DNA"/>
</dbReference>
<feature type="compositionally biased region" description="Polar residues" evidence="4">
    <location>
        <begin position="22"/>
        <end position="39"/>
    </location>
</feature>
<feature type="binding site" evidence="3">
    <location>
        <position position="211"/>
    </location>
    <ligand>
        <name>ATP</name>
        <dbReference type="ChEBI" id="CHEBI:30616"/>
    </ligand>
</feature>
<keyword evidence="2 3" id="KW-0067">ATP-binding</keyword>
<accession>A0A1J4JCC8</accession>
<dbReference type="InterPro" id="IPR051681">
    <property type="entry name" value="Ser/Thr_Kinases-Pseudokinases"/>
</dbReference>
<dbReference type="VEuPathDB" id="TrichDB:TRFO_09728"/>
<dbReference type="InterPro" id="IPR017441">
    <property type="entry name" value="Protein_kinase_ATP_BS"/>
</dbReference>
<dbReference type="PROSITE" id="PS00108">
    <property type="entry name" value="PROTEIN_KINASE_ST"/>
    <property type="match status" value="1"/>
</dbReference>
<dbReference type="PANTHER" id="PTHR44329">
    <property type="entry name" value="SERINE/THREONINE-PROTEIN KINASE TNNI3K-RELATED"/>
    <property type="match status" value="1"/>
</dbReference>
<evidence type="ECO:0000313" key="6">
    <source>
        <dbReference type="EMBL" id="OHS96838.1"/>
    </source>
</evidence>
<evidence type="ECO:0000256" key="4">
    <source>
        <dbReference type="SAM" id="MobiDB-lite"/>
    </source>
</evidence>
<dbReference type="PROSITE" id="PS00107">
    <property type="entry name" value="PROTEIN_KINASE_ATP"/>
    <property type="match status" value="1"/>
</dbReference>
<evidence type="ECO:0000256" key="3">
    <source>
        <dbReference type="PROSITE-ProRule" id="PRU10141"/>
    </source>
</evidence>
<dbReference type="OrthoDB" id="4062651at2759"/>
<feature type="compositionally biased region" description="Polar residues" evidence="4">
    <location>
        <begin position="48"/>
        <end position="63"/>
    </location>
</feature>
<dbReference type="InterPro" id="IPR000719">
    <property type="entry name" value="Prot_kinase_dom"/>
</dbReference>
<feature type="region of interest" description="Disordered" evidence="4">
    <location>
        <begin position="1"/>
        <end position="64"/>
    </location>
</feature>
<evidence type="ECO:0000313" key="7">
    <source>
        <dbReference type="Proteomes" id="UP000179807"/>
    </source>
</evidence>
<organism evidence="6 7">
    <name type="scientific">Tritrichomonas foetus</name>
    <dbReference type="NCBI Taxonomy" id="1144522"/>
    <lineage>
        <taxon>Eukaryota</taxon>
        <taxon>Metamonada</taxon>
        <taxon>Parabasalia</taxon>
        <taxon>Tritrichomonadida</taxon>
        <taxon>Tritrichomonadidae</taxon>
        <taxon>Tritrichomonas</taxon>
    </lineage>
</organism>
<dbReference type="SMART" id="SM00220">
    <property type="entry name" value="S_TKc"/>
    <property type="match status" value="1"/>
</dbReference>
<dbReference type="Pfam" id="PF00069">
    <property type="entry name" value="Pkinase"/>
    <property type="match status" value="1"/>
</dbReference>
<dbReference type="InterPro" id="IPR011009">
    <property type="entry name" value="Kinase-like_dom_sf"/>
</dbReference>
<name>A0A1J4JCC8_9EUKA</name>
<comment type="caution">
    <text evidence="6">The sequence shown here is derived from an EMBL/GenBank/DDBJ whole genome shotgun (WGS) entry which is preliminary data.</text>
</comment>
<keyword evidence="7" id="KW-1185">Reference proteome</keyword>
<evidence type="ECO:0000259" key="5">
    <source>
        <dbReference type="PROSITE" id="PS50011"/>
    </source>
</evidence>
<evidence type="ECO:0000256" key="1">
    <source>
        <dbReference type="ARBA" id="ARBA00022741"/>
    </source>
</evidence>
<feature type="domain" description="Protein kinase" evidence="5">
    <location>
        <begin position="182"/>
        <end position="439"/>
    </location>
</feature>
<dbReference type="GeneID" id="94829731"/>
<dbReference type="GO" id="GO:0004674">
    <property type="term" value="F:protein serine/threonine kinase activity"/>
    <property type="evidence" value="ECO:0007669"/>
    <property type="project" value="TreeGrafter"/>
</dbReference>
<dbReference type="PROSITE" id="PS50011">
    <property type="entry name" value="PROTEIN_KINASE_DOM"/>
    <property type="match status" value="1"/>
</dbReference>
<dbReference type="Gene3D" id="1.10.510.10">
    <property type="entry name" value="Transferase(Phosphotransferase) domain 1"/>
    <property type="match status" value="1"/>
</dbReference>
<evidence type="ECO:0000256" key="2">
    <source>
        <dbReference type="ARBA" id="ARBA00022840"/>
    </source>
</evidence>
<proteinExistence type="predicted"/>
<keyword evidence="1 3" id="KW-0547">Nucleotide-binding</keyword>
<dbReference type="GO" id="GO:0005524">
    <property type="term" value="F:ATP binding"/>
    <property type="evidence" value="ECO:0007669"/>
    <property type="project" value="UniProtKB-UniRule"/>
</dbReference>